<name>A0ABN3U0C5_9ACTN</name>
<dbReference type="SUPFAM" id="SSF48264">
    <property type="entry name" value="Cytochrome P450"/>
    <property type="match status" value="1"/>
</dbReference>
<gene>
    <name evidence="3" type="ORF">GCM10010439_14600</name>
</gene>
<dbReference type="InterPro" id="IPR002397">
    <property type="entry name" value="Cyt_P450_B"/>
</dbReference>
<dbReference type="InterPro" id="IPR017972">
    <property type="entry name" value="Cyt_P450_CS"/>
</dbReference>
<evidence type="ECO:0000256" key="1">
    <source>
        <dbReference type="ARBA" id="ARBA00010617"/>
    </source>
</evidence>
<evidence type="ECO:0000256" key="2">
    <source>
        <dbReference type="RuleBase" id="RU000461"/>
    </source>
</evidence>
<keyword evidence="2" id="KW-0503">Monooxygenase</keyword>
<dbReference type="EMBL" id="BAAATZ010000006">
    <property type="protein sequence ID" value="GAA2722301.1"/>
    <property type="molecule type" value="Genomic_DNA"/>
</dbReference>
<proteinExistence type="inferred from homology"/>
<sequence>MNRHEARLLRRGNPWLYALLRASLLAPPIGRVPRVGWLVTDPVLARRVLNDHGNFSMSGEGGVGHMWGQLFGPEMADLFDGATHTKVRTAARDLFTEQAAAELVERAQGAHYRRLTERLSAGEDVDLAAETRVLAGRLVADLLGLKLGSRDDAYAELFSVGERLASLALGTTSSTELPRHKIEEAEALAGRLTAAVPDAYATAGHDTVLGRCREMGFSLDLSRGLATLLAIAGTETGASGTSRTVALLHDSGQHRLLLEDPSLMPNAVREGLRVSTPAPVIGRHVAGDVTVSGKRLRRGERVMVLTYRANNGAGPFDITRDYIPDTRQLWFGAGRHLCLGAAVARTQVMRMLETLSEAGRPWRIVSREPARRVLVPAYRSLIVRPG</sequence>
<evidence type="ECO:0000313" key="3">
    <source>
        <dbReference type="EMBL" id="GAA2722301.1"/>
    </source>
</evidence>
<dbReference type="RefSeq" id="WP_344449439.1">
    <property type="nucleotide sequence ID" value="NZ_BAAATZ010000006.1"/>
</dbReference>
<protein>
    <submittedName>
        <fullName evidence="3">Cytochrome P450</fullName>
    </submittedName>
</protein>
<dbReference type="PRINTS" id="PR00359">
    <property type="entry name" value="BP450"/>
</dbReference>
<keyword evidence="2" id="KW-0479">Metal-binding</keyword>
<dbReference type="Pfam" id="PF00067">
    <property type="entry name" value="p450"/>
    <property type="match status" value="1"/>
</dbReference>
<dbReference type="Proteomes" id="UP001501842">
    <property type="component" value="Unassembled WGS sequence"/>
</dbReference>
<evidence type="ECO:0000313" key="4">
    <source>
        <dbReference type="Proteomes" id="UP001501842"/>
    </source>
</evidence>
<keyword evidence="4" id="KW-1185">Reference proteome</keyword>
<accession>A0ABN3U0C5</accession>
<keyword evidence="2" id="KW-0349">Heme</keyword>
<comment type="caution">
    <text evidence="3">The sequence shown here is derived from an EMBL/GenBank/DDBJ whole genome shotgun (WGS) entry which is preliminary data.</text>
</comment>
<organism evidence="3 4">
    <name type="scientific">Actinocorallia aurantiaca</name>
    <dbReference type="NCBI Taxonomy" id="46204"/>
    <lineage>
        <taxon>Bacteria</taxon>
        <taxon>Bacillati</taxon>
        <taxon>Actinomycetota</taxon>
        <taxon>Actinomycetes</taxon>
        <taxon>Streptosporangiales</taxon>
        <taxon>Thermomonosporaceae</taxon>
        <taxon>Actinocorallia</taxon>
    </lineage>
</organism>
<dbReference type="PANTHER" id="PTHR46696">
    <property type="entry name" value="P450, PUTATIVE (EUROFUNG)-RELATED"/>
    <property type="match status" value="1"/>
</dbReference>
<dbReference type="Gene3D" id="1.10.630.10">
    <property type="entry name" value="Cytochrome P450"/>
    <property type="match status" value="1"/>
</dbReference>
<reference evidence="3 4" key="1">
    <citation type="journal article" date="2019" name="Int. J. Syst. Evol. Microbiol.">
        <title>The Global Catalogue of Microorganisms (GCM) 10K type strain sequencing project: providing services to taxonomists for standard genome sequencing and annotation.</title>
        <authorList>
            <consortium name="The Broad Institute Genomics Platform"/>
            <consortium name="The Broad Institute Genome Sequencing Center for Infectious Disease"/>
            <person name="Wu L."/>
            <person name="Ma J."/>
        </authorList>
    </citation>
    <scope>NUCLEOTIDE SEQUENCE [LARGE SCALE GENOMIC DNA]</scope>
    <source>
        <strain evidence="3 4">JCM 8201</strain>
    </source>
</reference>
<dbReference type="InterPro" id="IPR001128">
    <property type="entry name" value="Cyt_P450"/>
</dbReference>
<dbReference type="PROSITE" id="PS00086">
    <property type="entry name" value="CYTOCHROME_P450"/>
    <property type="match status" value="1"/>
</dbReference>
<keyword evidence="2" id="KW-0408">Iron</keyword>
<dbReference type="InterPro" id="IPR036396">
    <property type="entry name" value="Cyt_P450_sf"/>
</dbReference>
<comment type="similarity">
    <text evidence="1 2">Belongs to the cytochrome P450 family.</text>
</comment>
<keyword evidence="2" id="KW-0560">Oxidoreductase</keyword>
<dbReference type="PANTHER" id="PTHR46696:SF1">
    <property type="entry name" value="CYTOCHROME P450 YJIB-RELATED"/>
    <property type="match status" value="1"/>
</dbReference>